<feature type="domain" description="SUN" evidence="6">
    <location>
        <begin position="382"/>
        <end position="592"/>
    </location>
</feature>
<dbReference type="PROSITE" id="PS51469">
    <property type="entry name" value="SUN"/>
    <property type="match status" value="1"/>
</dbReference>
<dbReference type="Proteomes" id="UP000324767">
    <property type="component" value="Unassembled WGS sequence"/>
</dbReference>
<feature type="compositionally biased region" description="Polar residues" evidence="5">
    <location>
        <begin position="113"/>
        <end position="123"/>
    </location>
</feature>
<dbReference type="InterPro" id="IPR045119">
    <property type="entry name" value="SUN1-5"/>
</dbReference>
<reference evidence="7 8" key="1">
    <citation type="submission" date="2019-09" db="EMBL/GenBank/DDBJ databases">
        <title>The hologenome of the rock-dwelling lichen Lasallia pustulata.</title>
        <authorList>
            <person name="Greshake Tzovaras B."/>
            <person name="Segers F."/>
            <person name="Bicker A."/>
            <person name="Dal Grande F."/>
            <person name="Otte J."/>
            <person name="Hankeln T."/>
            <person name="Schmitt I."/>
            <person name="Ebersberger I."/>
        </authorList>
    </citation>
    <scope>NUCLEOTIDE SEQUENCE [LARGE SCALE GENOMIC DNA]</scope>
    <source>
        <strain evidence="7">A1-1</strain>
    </source>
</reference>
<dbReference type="GO" id="GO:0034993">
    <property type="term" value="C:meiotic nuclear membrane microtubule tethering complex"/>
    <property type="evidence" value="ECO:0007669"/>
    <property type="project" value="TreeGrafter"/>
</dbReference>
<comment type="subcellular location">
    <subcellularLocation>
        <location evidence="1">Membrane</location>
    </subcellularLocation>
</comment>
<evidence type="ECO:0000313" key="8">
    <source>
        <dbReference type="Proteomes" id="UP000324767"/>
    </source>
</evidence>
<dbReference type="InterPro" id="IPR012919">
    <property type="entry name" value="SUN_dom"/>
</dbReference>
<accession>A0A5M8PKC8</accession>
<evidence type="ECO:0000256" key="2">
    <source>
        <dbReference type="ARBA" id="ARBA00022692"/>
    </source>
</evidence>
<evidence type="ECO:0000256" key="4">
    <source>
        <dbReference type="ARBA" id="ARBA00023136"/>
    </source>
</evidence>
<evidence type="ECO:0000256" key="1">
    <source>
        <dbReference type="ARBA" id="ARBA00004370"/>
    </source>
</evidence>
<keyword evidence="4" id="KW-0472">Membrane</keyword>
<evidence type="ECO:0000259" key="6">
    <source>
        <dbReference type="PROSITE" id="PS51469"/>
    </source>
</evidence>
<comment type="caution">
    <text evidence="7">The sequence shown here is derived from an EMBL/GenBank/DDBJ whole genome shotgun (WGS) entry which is preliminary data.</text>
</comment>
<dbReference type="AlphaFoldDB" id="A0A5M8PKC8"/>
<dbReference type="OrthoDB" id="342281at2759"/>
<name>A0A5M8PKC8_9LECA</name>
<keyword evidence="3" id="KW-1133">Transmembrane helix</keyword>
<dbReference type="PANTHER" id="PTHR12911">
    <property type="entry name" value="SAD1/UNC-84-LIKE PROTEIN-RELATED"/>
    <property type="match status" value="1"/>
</dbReference>
<gene>
    <name evidence="7" type="ORF">FRX48_06895</name>
</gene>
<dbReference type="GO" id="GO:0043495">
    <property type="term" value="F:protein-membrane adaptor activity"/>
    <property type="evidence" value="ECO:0007669"/>
    <property type="project" value="TreeGrafter"/>
</dbReference>
<keyword evidence="2" id="KW-0812">Transmembrane</keyword>
<feature type="region of interest" description="Disordered" evidence="5">
    <location>
        <begin position="1"/>
        <end position="77"/>
    </location>
</feature>
<dbReference type="EMBL" id="VXIT01000011">
    <property type="protein sequence ID" value="KAA6409342.1"/>
    <property type="molecule type" value="Genomic_DNA"/>
</dbReference>
<feature type="compositionally biased region" description="Polar residues" evidence="5">
    <location>
        <begin position="186"/>
        <end position="212"/>
    </location>
</feature>
<feature type="compositionally biased region" description="Polar residues" evidence="5">
    <location>
        <begin position="97"/>
        <end position="106"/>
    </location>
</feature>
<feature type="compositionally biased region" description="Gly residues" evidence="5">
    <location>
        <begin position="132"/>
        <end position="142"/>
    </location>
</feature>
<dbReference type="Gene3D" id="2.60.120.260">
    <property type="entry name" value="Galactose-binding domain-like"/>
    <property type="match status" value="1"/>
</dbReference>
<feature type="compositionally biased region" description="Low complexity" evidence="5">
    <location>
        <begin position="143"/>
        <end position="185"/>
    </location>
</feature>
<evidence type="ECO:0000256" key="3">
    <source>
        <dbReference type="ARBA" id="ARBA00022989"/>
    </source>
</evidence>
<feature type="compositionally biased region" description="Polar residues" evidence="5">
    <location>
        <begin position="59"/>
        <end position="77"/>
    </location>
</feature>
<feature type="compositionally biased region" description="Polar residues" evidence="5">
    <location>
        <begin position="20"/>
        <end position="40"/>
    </location>
</feature>
<protein>
    <recommendedName>
        <fullName evidence="6">SUN domain-containing protein</fullName>
    </recommendedName>
</protein>
<sequence>MSNPAPSVESGMATPRRTTRSQSAAEGATATTPNVQPTPRTTRRGRKAASAEPAVIPAKTSTSYGASGTPSVPEQVPDLNQTGAVQAIAGAFDVAGNNATGPQTGPQAGPQAGPSTGGLTNITEEVEDDGGADGGVPPGGGSNAPTGNATGNNTGGNNNTGNNNTGGNNTGNTTGSANNTGSANTFNDPSNTGHDATLGLEQQTLRGSNASRRPTPVPAVGRATPVPAVGRATPDPAVGRANPDPAVGRGTADPAFGPATPDPAVGRAAFRSRTWDSFKLSLAFLMLGIAWWFWAFGPVINAQHAIGIPHKLGHQLAERLGFGRPVEVGPGFQHGDALGKTSTTAEVALLMQRINILERRLDGTALAAAPTRQMNHFAVGAGAIIEPLITSPTKTTRRPLLQKVRAWWFGLYYPEGFGPVAALSPWDDMGDCWCAPPTGHPWAGRAQIGVLLPRKIFPTELVLEHIPASATYDIHSAPKEIELWAKIEDKAARDAVGNAIFPLLPDDSTAVNPSDFSLKFDDPTKSLDYTYIRIGKWKYDIHAPDNVQTFRVPIDMAHFDAVVNKVVVRSLSNWGVTSYTCFYRLKLHGALAFPELREEDKHQPPRSWLREVTDDLNDWVSSHWFEWL</sequence>
<proteinExistence type="predicted"/>
<feature type="region of interest" description="Disordered" evidence="5">
    <location>
        <begin position="95"/>
        <end position="260"/>
    </location>
</feature>
<organism evidence="7 8">
    <name type="scientific">Lasallia pustulata</name>
    <dbReference type="NCBI Taxonomy" id="136370"/>
    <lineage>
        <taxon>Eukaryota</taxon>
        <taxon>Fungi</taxon>
        <taxon>Dikarya</taxon>
        <taxon>Ascomycota</taxon>
        <taxon>Pezizomycotina</taxon>
        <taxon>Lecanoromycetes</taxon>
        <taxon>OSLEUM clade</taxon>
        <taxon>Umbilicariomycetidae</taxon>
        <taxon>Umbilicariales</taxon>
        <taxon>Umbilicariaceae</taxon>
        <taxon>Lasallia</taxon>
    </lineage>
</organism>
<evidence type="ECO:0000313" key="7">
    <source>
        <dbReference type="EMBL" id="KAA6409342.1"/>
    </source>
</evidence>
<dbReference type="PANTHER" id="PTHR12911:SF8">
    <property type="entry name" value="KLAROID PROTEIN-RELATED"/>
    <property type="match status" value="1"/>
</dbReference>
<evidence type="ECO:0000256" key="5">
    <source>
        <dbReference type="SAM" id="MobiDB-lite"/>
    </source>
</evidence>
<dbReference type="Pfam" id="PF07738">
    <property type="entry name" value="Sad1_UNC"/>
    <property type="match status" value="1"/>
</dbReference>